<organism evidence="2 3">
    <name type="scientific">Proteiniphilum acetatigenes</name>
    <dbReference type="NCBI Taxonomy" id="294710"/>
    <lineage>
        <taxon>Bacteria</taxon>
        <taxon>Pseudomonadati</taxon>
        <taxon>Bacteroidota</taxon>
        <taxon>Bacteroidia</taxon>
        <taxon>Bacteroidales</taxon>
        <taxon>Dysgonomonadaceae</taxon>
        <taxon>Proteiniphilum</taxon>
    </lineage>
</organism>
<feature type="transmembrane region" description="Helical" evidence="1">
    <location>
        <begin position="364"/>
        <end position="384"/>
    </location>
</feature>
<feature type="transmembrane region" description="Helical" evidence="1">
    <location>
        <begin position="476"/>
        <end position="494"/>
    </location>
</feature>
<feature type="transmembrane region" description="Helical" evidence="1">
    <location>
        <begin position="338"/>
        <end position="357"/>
    </location>
</feature>
<dbReference type="Gene3D" id="3.30.70.1320">
    <property type="entry name" value="Multidrug efflux transporter AcrB pore domain like"/>
    <property type="match status" value="1"/>
</dbReference>
<feature type="transmembrane region" description="Helical" evidence="1">
    <location>
        <begin position="914"/>
        <end position="939"/>
    </location>
</feature>
<dbReference type="PROSITE" id="PS51257">
    <property type="entry name" value="PROKAR_LIPOPROTEIN"/>
    <property type="match status" value="1"/>
</dbReference>
<gene>
    <name evidence="2" type="ORF">XD92_0055</name>
</gene>
<name>A0A101HL28_9BACT</name>
<sequence>MIKAILQRPVSVIMLFLACVILGIITYNTLPVSLLPDIAIPEITVQVSGDNTSARELENTVVNPIRRQLMQVGKLRDIQSETRDGSAIIRLKFDYGTDIDLAFIEVNEKIDAAMNSLPRDTRRPRVIKASATDLPVFYLNLTLKNDTPYATTDEQQFLDLSEFADNVVKRRIEQLPEVAMADMTGLMYKHLQIVLDPALLGSASITLDEIENVLSANNIEPGSMIVRDGYYEYNIKFSSLLRTPEDVRNIFLEKEGRLFRLKDLARIDVVKQPESGMSFINGKRAVTMGVIKQADETMKNLRKSLNKTLDDLERSYPEVKFTVNRNQTELLDYTISNLQQNLIIGFILVFFVALLFLGDGKSPLIIGISMTTALITTFIFFFLFGQSMNIITLAGLILALGNMIDSSIVVTDVITQYRKQGYTLDDACEKGTKEVIMPIFSSTLTTISVFVPLVFMSGIAGAIFYAEAFAVTDGMFVSYLTGIILLPVLYKIAYGSKFADKKTEGFFAAVQKKIDRVIFPSYDKGIRYVFNHKAFFIALLIIAVPLCAFLFNVMPKTSMPNISYVESVVTVEWNENIHVDENAQRISKLLQTTKELAVENAAYVGQRQYLLDKDNDLTVTEAQLYLKTDKPAGIASLETHISDWIRLHYPDAVVTFSPPENIFEKIFETGEAELIVQLYPKNREEIPAPAAIRKVESDLAAYTGEQAEGIPFEQQYVIVPDREKLLLYGVSRQEVSQTLKTAFRDNQVTVLRSFQQYLPISIAGREQSIQDVLQQTLVYGYPADGSQAIRVPLSALVSLTPGEDIKTIIAGKNGEFIPLYYYQPHQPEVLMEKARETIRQGDVWDVAFAGSFFSNRQMLNELVIILLVSVLLMYFILTSQFENFLQPLIVLAEIPIDIAFALIVLWLTGHTLNLMSAIGIVVTIGVILTDSILKIDLINELRKGGMPLMEAIHTGGVRRLRAIIMTALTSLFSMIPILFTFDIGSELQKPLAIAMISAMTIGTVVSIFLIPLLYWVIYRKSEK</sequence>
<dbReference type="Gene3D" id="3.30.70.1440">
    <property type="entry name" value="Multidrug efflux transporter AcrB pore domain"/>
    <property type="match status" value="1"/>
</dbReference>
<feature type="transmembrane region" description="Helical" evidence="1">
    <location>
        <begin position="534"/>
        <end position="554"/>
    </location>
</feature>
<dbReference type="GO" id="GO:0005886">
    <property type="term" value="C:plasma membrane"/>
    <property type="evidence" value="ECO:0007669"/>
    <property type="project" value="TreeGrafter"/>
</dbReference>
<keyword evidence="1" id="KW-0812">Transmembrane</keyword>
<dbReference type="SUPFAM" id="SSF82714">
    <property type="entry name" value="Multidrug efflux transporter AcrB TolC docking domain, DN and DC subdomains"/>
    <property type="match status" value="2"/>
</dbReference>
<proteinExistence type="predicted"/>
<dbReference type="Gene3D" id="1.20.1640.10">
    <property type="entry name" value="Multidrug efflux transporter AcrB transmembrane domain"/>
    <property type="match status" value="2"/>
</dbReference>
<keyword evidence="1" id="KW-1133">Transmembrane helix</keyword>
<reference evidence="3" key="1">
    <citation type="journal article" date="2015" name="MBio">
        <title>Genome-Resolved Metagenomic Analysis Reveals Roles for Candidate Phyla and Other Microbial Community Members in Biogeochemical Transformations in Oil Reservoirs.</title>
        <authorList>
            <person name="Hu P."/>
            <person name="Tom L."/>
            <person name="Singh A."/>
            <person name="Thomas B.C."/>
            <person name="Baker B.J."/>
            <person name="Piceno Y.M."/>
            <person name="Andersen G.L."/>
            <person name="Banfield J.F."/>
        </authorList>
    </citation>
    <scope>NUCLEOTIDE SEQUENCE [LARGE SCALE GENOMIC DNA]</scope>
</reference>
<evidence type="ECO:0000313" key="2">
    <source>
        <dbReference type="EMBL" id="KUK78769.1"/>
    </source>
</evidence>
<dbReference type="InterPro" id="IPR001036">
    <property type="entry name" value="Acrflvin-R"/>
</dbReference>
<feature type="transmembrane region" description="Helical" evidence="1">
    <location>
        <begin position="889"/>
        <end position="908"/>
    </location>
</feature>
<dbReference type="PANTHER" id="PTHR32063:SF0">
    <property type="entry name" value="SWARMING MOTILITY PROTEIN SWRC"/>
    <property type="match status" value="1"/>
</dbReference>
<protein>
    <submittedName>
        <fullName evidence="2">Efflux transporter permease protein</fullName>
    </submittedName>
</protein>
<dbReference type="PRINTS" id="PR00702">
    <property type="entry name" value="ACRIFLAVINRP"/>
</dbReference>
<dbReference type="SUPFAM" id="SSF82866">
    <property type="entry name" value="Multidrug efflux transporter AcrB transmembrane domain"/>
    <property type="match status" value="2"/>
</dbReference>
<dbReference type="STRING" id="1123008.GCA_000380985_03589"/>
<feature type="transmembrane region" description="Helical" evidence="1">
    <location>
        <begin position="858"/>
        <end position="877"/>
    </location>
</feature>
<feature type="transmembrane region" description="Helical" evidence="1">
    <location>
        <begin position="435"/>
        <end position="464"/>
    </location>
</feature>
<dbReference type="SUPFAM" id="SSF82693">
    <property type="entry name" value="Multidrug efflux transporter AcrB pore domain, PN1, PN2, PC1 and PC2 subdomains"/>
    <property type="match status" value="2"/>
</dbReference>
<comment type="caution">
    <text evidence="2">The sequence shown here is derived from an EMBL/GenBank/DDBJ whole genome shotgun (WGS) entry which is preliminary data.</text>
</comment>
<evidence type="ECO:0000313" key="3">
    <source>
        <dbReference type="Proteomes" id="UP000053860"/>
    </source>
</evidence>
<accession>A0A101HL28</accession>
<dbReference type="PATRIC" id="fig|294710.3.peg.1321"/>
<dbReference type="Proteomes" id="UP000053860">
    <property type="component" value="Unassembled WGS sequence"/>
</dbReference>
<dbReference type="EMBL" id="LGGN01000004">
    <property type="protein sequence ID" value="KUK78769.1"/>
    <property type="molecule type" value="Genomic_DNA"/>
</dbReference>
<dbReference type="AlphaFoldDB" id="A0A101HL28"/>
<keyword evidence="1" id="KW-0472">Membrane</keyword>
<dbReference type="Pfam" id="PF00873">
    <property type="entry name" value="ACR_tran"/>
    <property type="match status" value="1"/>
</dbReference>
<feature type="transmembrane region" description="Helical" evidence="1">
    <location>
        <begin position="960"/>
        <end position="979"/>
    </location>
</feature>
<evidence type="ECO:0000256" key="1">
    <source>
        <dbReference type="SAM" id="Phobius"/>
    </source>
</evidence>
<feature type="transmembrane region" description="Helical" evidence="1">
    <location>
        <begin position="390"/>
        <end position="414"/>
    </location>
</feature>
<dbReference type="GO" id="GO:0042910">
    <property type="term" value="F:xenobiotic transmembrane transporter activity"/>
    <property type="evidence" value="ECO:0007669"/>
    <property type="project" value="TreeGrafter"/>
</dbReference>
<feature type="transmembrane region" description="Helical" evidence="1">
    <location>
        <begin position="991"/>
        <end position="1017"/>
    </location>
</feature>
<dbReference type="PANTHER" id="PTHR32063">
    <property type="match status" value="1"/>
</dbReference>
<dbReference type="Gene3D" id="3.30.70.1430">
    <property type="entry name" value="Multidrug efflux transporter AcrB pore domain"/>
    <property type="match status" value="2"/>
</dbReference>
<dbReference type="Gene3D" id="3.30.2090.10">
    <property type="entry name" value="Multidrug efflux transporter AcrB TolC docking domain, DN and DC subdomains"/>
    <property type="match status" value="2"/>
</dbReference>
<dbReference type="InterPro" id="IPR027463">
    <property type="entry name" value="AcrB_DN_DC_subdom"/>
</dbReference>
<feature type="transmembrane region" description="Helical" evidence="1">
    <location>
        <begin position="12"/>
        <end position="30"/>
    </location>
</feature>